<accession>A0AAE0N1R0</accession>
<reference evidence="3" key="1">
    <citation type="journal article" date="2023" name="Mol. Phylogenet. Evol.">
        <title>Genome-scale phylogeny and comparative genomics of the fungal order Sordariales.</title>
        <authorList>
            <person name="Hensen N."/>
            <person name="Bonometti L."/>
            <person name="Westerberg I."/>
            <person name="Brannstrom I.O."/>
            <person name="Guillou S."/>
            <person name="Cros-Aarteil S."/>
            <person name="Calhoun S."/>
            <person name="Haridas S."/>
            <person name="Kuo A."/>
            <person name="Mondo S."/>
            <person name="Pangilinan J."/>
            <person name="Riley R."/>
            <person name="LaButti K."/>
            <person name="Andreopoulos B."/>
            <person name="Lipzen A."/>
            <person name="Chen C."/>
            <person name="Yan M."/>
            <person name="Daum C."/>
            <person name="Ng V."/>
            <person name="Clum A."/>
            <person name="Steindorff A."/>
            <person name="Ohm R.A."/>
            <person name="Martin F."/>
            <person name="Silar P."/>
            <person name="Natvig D.O."/>
            <person name="Lalanne C."/>
            <person name="Gautier V."/>
            <person name="Ament-Velasquez S.L."/>
            <person name="Kruys A."/>
            <person name="Hutchinson M.I."/>
            <person name="Powell A.J."/>
            <person name="Barry K."/>
            <person name="Miller A.N."/>
            <person name="Grigoriev I.V."/>
            <person name="Debuchy R."/>
            <person name="Gladieux P."/>
            <person name="Hiltunen Thoren M."/>
            <person name="Johannesson H."/>
        </authorList>
    </citation>
    <scope>NUCLEOTIDE SEQUENCE</scope>
    <source>
        <strain evidence="3">CBS 958.72</strain>
    </source>
</reference>
<evidence type="ECO:0000259" key="2">
    <source>
        <dbReference type="PROSITE" id="PS51186"/>
    </source>
</evidence>
<comment type="caution">
    <text evidence="3">The sequence shown here is derived from an EMBL/GenBank/DDBJ whole genome shotgun (WGS) entry which is preliminary data.</text>
</comment>
<reference evidence="3" key="2">
    <citation type="submission" date="2023-06" db="EMBL/GenBank/DDBJ databases">
        <authorList>
            <consortium name="Lawrence Berkeley National Laboratory"/>
            <person name="Haridas S."/>
            <person name="Hensen N."/>
            <person name="Bonometti L."/>
            <person name="Westerberg I."/>
            <person name="Brannstrom I.O."/>
            <person name="Guillou S."/>
            <person name="Cros-Aarteil S."/>
            <person name="Calhoun S."/>
            <person name="Kuo A."/>
            <person name="Mondo S."/>
            <person name="Pangilinan J."/>
            <person name="Riley R."/>
            <person name="Labutti K."/>
            <person name="Andreopoulos B."/>
            <person name="Lipzen A."/>
            <person name="Chen C."/>
            <person name="Yanf M."/>
            <person name="Daum C."/>
            <person name="Ng V."/>
            <person name="Clum A."/>
            <person name="Steindorff A."/>
            <person name="Ohm R."/>
            <person name="Martin F."/>
            <person name="Silar P."/>
            <person name="Natvig D."/>
            <person name="Lalanne C."/>
            <person name="Gautier V."/>
            <person name="Ament-Velasquez S.L."/>
            <person name="Kruys A."/>
            <person name="Hutchinson M.I."/>
            <person name="Powell A.J."/>
            <person name="Barry K."/>
            <person name="Miller A.N."/>
            <person name="Grigoriev I.V."/>
            <person name="Debuchy R."/>
            <person name="Gladieux P."/>
            <person name="Thoren M.H."/>
            <person name="Johannesson H."/>
        </authorList>
    </citation>
    <scope>NUCLEOTIDE SEQUENCE</scope>
    <source>
        <strain evidence="3">CBS 958.72</strain>
    </source>
</reference>
<dbReference type="GO" id="GO:0016747">
    <property type="term" value="F:acyltransferase activity, transferring groups other than amino-acyl groups"/>
    <property type="evidence" value="ECO:0007669"/>
    <property type="project" value="InterPro"/>
</dbReference>
<feature type="region of interest" description="Disordered" evidence="1">
    <location>
        <begin position="92"/>
        <end position="118"/>
    </location>
</feature>
<organism evidence="3 4">
    <name type="scientific">Lasiosphaeria ovina</name>
    <dbReference type="NCBI Taxonomy" id="92902"/>
    <lineage>
        <taxon>Eukaryota</taxon>
        <taxon>Fungi</taxon>
        <taxon>Dikarya</taxon>
        <taxon>Ascomycota</taxon>
        <taxon>Pezizomycotina</taxon>
        <taxon>Sordariomycetes</taxon>
        <taxon>Sordariomycetidae</taxon>
        <taxon>Sordariales</taxon>
        <taxon>Lasiosphaeriaceae</taxon>
        <taxon>Lasiosphaeria</taxon>
    </lineage>
</organism>
<dbReference type="Proteomes" id="UP001287356">
    <property type="component" value="Unassembled WGS sequence"/>
</dbReference>
<feature type="domain" description="N-acetyltransferase" evidence="2">
    <location>
        <begin position="120"/>
        <end position="263"/>
    </location>
</feature>
<dbReference type="InterPro" id="IPR016181">
    <property type="entry name" value="Acyl_CoA_acyltransferase"/>
</dbReference>
<protein>
    <recommendedName>
        <fullName evidence="2">N-acetyltransferase domain-containing protein</fullName>
    </recommendedName>
</protein>
<evidence type="ECO:0000313" key="3">
    <source>
        <dbReference type="EMBL" id="KAK3366254.1"/>
    </source>
</evidence>
<dbReference type="InterPro" id="IPR000182">
    <property type="entry name" value="GNAT_dom"/>
</dbReference>
<dbReference type="InterPro" id="IPR052523">
    <property type="entry name" value="Trichothecene_AcTrans"/>
</dbReference>
<gene>
    <name evidence="3" type="ORF">B0T24DRAFT_711770</name>
</gene>
<dbReference type="PANTHER" id="PTHR42791:SF2">
    <property type="entry name" value="N-ACETYLTRANSFERASE DOMAIN-CONTAINING PROTEIN"/>
    <property type="match status" value="1"/>
</dbReference>
<dbReference type="Pfam" id="PF13673">
    <property type="entry name" value="Acetyltransf_10"/>
    <property type="match status" value="1"/>
</dbReference>
<evidence type="ECO:0000256" key="1">
    <source>
        <dbReference type="SAM" id="MobiDB-lite"/>
    </source>
</evidence>
<dbReference type="EMBL" id="JAULSN010000008">
    <property type="protein sequence ID" value="KAK3366254.1"/>
    <property type="molecule type" value="Genomic_DNA"/>
</dbReference>
<evidence type="ECO:0000313" key="4">
    <source>
        <dbReference type="Proteomes" id="UP001287356"/>
    </source>
</evidence>
<dbReference type="SUPFAM" id="SSF55729">
    <property type="entry name" value="Acyl-CoA N-acyltransferases (Nat)"/>
    <property type="match status" value="1"/>
</dbReference>
<sequence>MSSSSHAKKAKKAKDKMRLRAATAADVDAITELALAALPDDPVWPYRFPLASQFPDHHKAYTRVRIAEYLDNVTTGVYQCMVVEAATTTARAVSSGSSGSRSSSSSSQTASTSTSTSSTKQIVALSMWDLPASWRPRGAAPPRGATDHPNRPDANPERMQAFRHALGAARAERFDAPTRHGGEHLHLLLLATHPAYRHRGAATMMLEWGRKEAARRKLPAVPLTLFSSPMGRAVYPRLGFTEVGTPVIVQVLGEAEYLSFPAMEWLPEPPRS</sequence>
<name>A0AAE0N1R0_9PEZI</name>
<feature type="compositionally biased region" description="Basic and acidic residues" evidence="1">
    <location>
        <begin position="145"/>
        <end position="156"/>
    </location>
</feature>
<dbReference type="PANTHER" id="PTHR42791">
    <property type="entry name" value="GNAT FAMILY ACETYLTRANSFERASE"/>
    <property type="match status" value="1"/>
</dbReference>
<dbReference type="Gene3D" id="3.40.630.30">
    <property type="match status" value="1"/>
</dbReference>
<proteinExistence type="predicted"/>
<keyword evidence="4" id="KW-1185">Reference proteome</keyword>
<dbReference type="AlphaFoldDB" id="A0AAE0N1R0"/>
<feature type="region of interest" description="Disordered" evidence="1">
    <location>
        <begin position="136"/>
        <end position="156"/>
    </location>
</feature>
<dbReference type="PROSITE" id="PS51186">
    <property type="entry name" value="GNAT"/>
    <property type="match status" value="1"/>
</dbReference>